<dbReference type="EMBL" id="MCHX01000006">
    <property type="protein sequence ID" value="OFJ55110.1"/>
    <property type="molecule type" value="Genomic_DNA"/>
</dbReference>
<proteinExistence type="predicted"/>
<name>A0A1E8QAL8_9MYCO</name>
<evidence type="ECO:0000313" key="1">
    <source>
        <dbReference type="EMBL" id="OFJ55110.1"/>
    </source>
</evidence>
<organism evidence="1 2">
    <name type="scientific">Mycolicibacterium grossiae</name>
    <dbReference type="NCBI Taxonomy" id="1552759"/>
    <lineage>
        <taxon>Bacteria</taxon>
        <taxon>Bacillati</taxon>
        <taxon>Actinomycetota</taxon>
        <taxon>Actinomycetes</taxon>
        <taxon>Mycobacteriales</taxon>
        <taxon>Mycobacteriaceae</taxon>
        <taxon>Mycolicibacterium</taxon>
    </lineage>
</organism>
<dbReference type="AlphaFoldDB" id="A0A1E8QAL8"/>
<accession>A0A1E8QAL8</accession>
<dbReference type="RefSeq" id="WP_070351808.1">
    <property type="nucleotide sequence ID" value="NZ_CP043474.1"/>
</dbReference>
<dbReference type="OrthoDB" id="3695445at2"/>
<reference evidence="1 2" key="1">
    <citation type="submission" date="2016-09" db="EMBL/GenBank/DDBJ databases">
        <title>genome sequence of Mycobacterium sp. 739 SCH.</title>
        <authorList>
            <person name="Greninger A.L."/>
            <person name="Qin X."/>
            <person name="Jerome K."/>
            <person name="Vora S."/>
            <person name="Quinn K."/>
        </authorList>
    </citation>
    <scope>NUCLEOTIDE SEQUENCE [LARGE SCALE GENOMIC DNA]</scope>
    <source>
        <strain evidence="1 2">SCH</strain>
    </source>
</reference>
<dbReference type="Proteomes" id="UP000178953">
    <property type="component" value="Unassembled WGS sequence"/>
</dbReference>
<comment type="caution">
    <text evidence="1">The sequence shown here is derived from an EMBL/GenBank/DDBJ whole genome shotgun (WGS) entry which is preliminary data.</text>
</comment>
<evidence type="ECO:0000313" key="2">
    <source>
        <dbReference type="Proteomes" id="UP000178953"/>
    </source>
</evidence>
<protein>
    <submittedName>
        <fullName evidence="1">Malate dehydrogenase</fullName>
    </submittedName>
</protein>
<keyword evidence="2" id="KW-1185">Reference proteome</keyword>
<sequence>MTHATAARTDGLARGLGFASLGLGASELLAPDAVASLAGVRPTGRTRTVIRALGARECAHGAAVLAGSPTLVWTRVLGDVLDVALLLKGLAGRGADKRRGAIALAGLSVIGAADVYAAKGQLS</sequence>
<gene>
    <name evidence="1" type="ORF">BEL07_03935</name>
</gene>